<dbReference type="SUPFAM" id="SSF101898">
    <property type="entry name" value="NHL repeat"/>
    <property type="match status" value="1"/>
</dbReference>
<dbReference type="AlphaFoldDB" id="A0A6N7PS37"/>
<dbReference type="PANTHER" id="PTHR35580:SF1">
    <property type="entry name" value="PHYTASE-LIKE DOMAIN-CONTAINING PROTEIN"/>
    <property type="match status" value="1"/>
</dbReference>
<name>A0A6N7PS37_9BACT</name>
<protein>
    <submittedName>
        <fullName evidence="1">Uncharacterized protein</fullName>
    </submittedName>
</protein>
<dbReference type="PANTHER" id="PTHR35580">
    <property type="entry name" value="CELL SURFACE GLYCOPROTEIN (S-LAYER PROTEIN)-LIKE PROTEIN"/>
    <property type="match status" value="1"/>
</dbReference>
<proteinExistence type="predicted"/>
<gene>
    <name evidence="1" type="ORF">GF068_21460</name>
</gene>
<accession>A0A6N7PS37</accession>
<keyword evidence="2" id="KW-1185">Reference proteome</keyword>
<reference evidence="1 2" key="1">
    <citation type="submission" date="2019-10" db="EMBL/GenBank/DDBJ databases">
        <title>A soil myxobacterium in the family Polyangiaceae.</title>
        <authorList>
            <person name="Li Y."/>
            <person name="Wang J."/>
        </authorList>
    </citation>
    <scope>NUCLEOTIDE SEQUENCE [LARGE SCALE GENOMIC DNA]</scope>
    <source>
        <strain evidence="1 2">DSM 14734</strain>
    </source>
</reference>
<dbReference type="InterPro" id="IPR052918">
    <property type="entry name" value="Motility_Chemotaxis_Reg"/>
</dbReference>
<dbReference type="Gene3D" id="2.120.10.30">
    <property type="entry name" value="TolB, C-terminal domain"/>
    <property type="match status" value="1"/>
</dbReference>
<organism evidence="1 2">
    <name type="scientific">Polyangium spumosum</name>
    <dbReference type="NCBI Taxonomy" id="889282"/>
    <lineage>
        <taxon>Bacteria</taxon>
        <taxon>Pseudomonadati</taxon>
        <taxon>Myxococcota</taxon>
        <taxon>Polyangia</taxon>
        <taxon>Polyangiales</taxon>
        <taxon>Polyangiaceae</taxon>
        <taxon>Polyangium</taxon>
    </lineage>
</organism>
<dbReference type="InterPro" id="IPR011042">
    <property type="entry name" value="6-blade_b-propeller_TolB-like"/>
</dbReference>
<evidence type="ECO:0000313" key="2">
    <source>
        <dbReference type="Proteomes" id="UP000440224"/>
    </source>
</evidence>
<sequence length="562" mass="57111">MLGSMNRRIHRGLAWSFRHLGALVSAASITTMALVACTPEERDFGTTTSSSGAGGAGGGEGCVPDEERACYTGPPGTEDVGLCKRGIQVCLPNGSGFGECGGEVLPQPENCATPEDEACNGDEPTDCPPLDHAWSKGFSIASEVFVRSVAVDPNTHDIVITGELRGTVDLGGGPLASTGSSDILLAKFGADGTHKWSKRFGDASSQDGNGVAIDAAGMIYLAGMVIGAIDLGGGALTSEGSSDALVAKFDPEGNLVWAKLFGDTSSQSATSVALTQAGQVVVAGKFSGTINLGGAALTAPTDGDLFVARLDSSGFHSMSRRFGGTGDEDLIGVVVDSQGNITITGHFSGALDFGNAGSFTSAGSDDAFVAKLNTSGVPVWAKRFGDVADQEALGIAVTPGDEVVVSGRLAGAIDFEDGSKIEAPPNATNTYLVKLAPDGVLAWSKLLGGPMSISDWGMGVGVANDRIVTAGWFSDQIDFGGGALASKTQVSPFVAQLELDGAHRSSRTYDTIMPAGVLALGVMPTGDAILAGISYAPIDLGGGPLQANSEQEAVLFLARLLP</sequence>
<dbReference type="Proteomes" id="UP000440224">
    <property type="component" value="Unassembled WGS sequence"/>
</dbReference>
<comment type="caution">
    <text evidence="1">The sequence shown here is derived from an EMBL/GenBank/DDBJ whole genome shotgun (WGS) entry which is preliminary data.</text>
</comment>
<evidence type="ECO:0000313" key="1">
    <source>
        <dbReference type="EMBL" id="MRG94467.1"/>
    </source>
</evidence>
<dbReference type="EMBL" id="WJIE01000006">
    <property type="protein sequence ID" value="MRG94467.1"/>
    <property type="molecule type" value="Genomic_DNA"/>
</dbReference>